<dbReference type="HOGENOM" id="CLU_026624_0_0_11"/>
<dbReference type="KEGG" id="cdo:CDOO_02185"/>
<evidence type="ECO:0000313" key="2">
    <source>
        <dbReference type="EMBL" id="AIT60194.1"/>
    </source>
</evidence>
<feature type="signal peptide" evidence="1">
    <location>
        <begin position="1"/>
        <end position="23"/>
    </location>
</feature>
<dbReference type="SUPFAM" id="SSF53474">
    <property type="entry name" value="alpha/beta-Hydrolases"/>
    <property type="match status" value="1"/>
</dbReference>
<keyword evidence="3" id="KW-1185">Reference proteome</keyword>
<dbReference type="eggNOG" id="COG0627">
    <property type="taxonomic scope" value="Bacteria"/>
</dbReference>
<reference evidence="2 3" key="1">
    <citation type="submission" date="2013-09" db="EMBL/GenBank/DDBJ databases">
        <title>Complete genome sequence of Corynebacterium doosanense CAU 212(T) (=DSM 45436(T)), isolated from activated sludge.</title>
        <authorList>
            <person name="Schaffert L."/>
            <person name="Albersmeier A."/>
            <person name="Kalinowski J."/>
            <person name="Ruckert C."/>
        </authorList>
    </citation>
    <scope>NUCLEOTIDE SEQUENCE [LARGE SCALE GENOMIC DNA]</scope>
    <source>
        <strain evidence="2 3">CAU 212</strain>
    </source>
</reference>
<dbReference type="InterPro" id="IPR050583">
    <property type="entry name" value="Mycobacterial_A85_antigen"/>
</dbReference>
<dbReference type="Pfam" id="PF00756">
    <property type="entry name" value="Esterase"/>
    <property type="match status" value="1"/>
</dbReference>
<feature type="chain" id="PRO_5039331466" evidence="1">
    <location>
        <begin position="24"/>
        <end position="367"/>
    </location>
</feature>
<gene>
    <name evidence="2" type="ORF">CDOO_02185</name>
</gene>
<name>A0A097IDJ8_9CORY</name>
<accession>A0A097IDJ8</accession>
<keyword evidence="1" id="KW-0732">Signal</keyword>
<proteinExistence type="predicted"/>
<sequence>MHTFAAPAAALALALCATSTAVAPVATAQTQTAAVSPLTTAPLRPNGEAQKWFGIAQGDDRVEAVSVHSTAMNRDIPLALIPATDGKGDRVENAPTIYMLNGSGGAEQNNDWLSDNPTTADNVGTIDFYSDKGVNVVIPMAGAYSYYLDWVEQPNGAYLQGPQNWETFLVDELPGAIEPHLKAGDKRGIIGFSMSALPAMLLAEHNPGMYDAVAGFSGHYQTFSEVDHQVHGATLQRGGATPTQMLGPAGSPASARADAVINAEGLRGTAIYASNGSGLASESDQFSYHASRGVDPATAAYGVAGLQVTGGAIEAVTNVSTHNLDAKLQSLGIPATFNYRDTGTHSWPSWHSDVHESWPVFQTALFG</sequence>
<dbReference type="Proteomes" id="UP000029914">
    <property type="component" value="Chromosome"/>
</dbReference>
<dbReference type="PANTHER" id="PTHR48098">
    <property type="entry name" value="ENTEROCHELIN ESTERASE-RELATED"/>
    <property type="match status" value="1"/>
</dbReference>
<dbReference type="AlphaFoldDB" id="A0A097IDJ8"/>
<protein>
    <submittedName>
        <fullName evidence="2">Esterase</fullName>
    </submittedName>
</protein>
<dbReference type="RefSeq" id="WP_018021414.1">
    <property type="nucleotide sequence ID" value="NZ_CP006764.1"/>
</dbReference>
<dbReference type="PANTHER" id="PTHR48098:SF1">
    <property type="entry name" value="DIACYLGLYCEROL ACYLTRANSFERASE_MYCOLYLTRANSFERASE AG85A"/>
    <property type="match status" value="1"/>
</dbReference>
<dbReference type="InterPro" id="IPR029058">
    <property type="entry name" value="AB_hydrolase_fold"/>
</dbReference>
<dbReference type="InterPro" id="IPR000801">
    <property type="entry name" value="Esterase-like"/>
</dbReference>
<organism evidence="2 3">
    <name type="scientific">Corynebacterium doosanense CAU 212 = DSM 45436</name>
    <dbReference type="NCBI Taxonomy" id="558173"/>
    <lineage>
        <taxon>Bacteria</taxon>
        <taxon>Bacillati</taxon>
        <taxon>Actinomycetota</taxon>
        <taxon>Actinomycetes</taxon>
        <taxon>Mycobacteriales</taxon>
        <taxon>Corynebacteriaceae</taxon>
        <taxon>Corynebacterium</taxon>
    </lineage>
</organism>
<dbReference type="GO" id="GO:0016747">
    <property type="term" value="F:acyltransferase activity, transferring groups other than amino-acyl groups"/>
    <property type="evidence" value="ECO:0007669"/>
    <property type="project" value="TreeGrafter"/>
</dbReference>
<dbReference type="Gene3D" id="3.40.50.1820">
    <property type="entry name" value="alpha/beta hydrolase"/>
    <property type="match status" value="1"/>
</dbReference>
<evidence type="ECO:0000256" key="1">
    <source>
        <dbReference type="SAM" id="SignalP"/>
    </source>
</evidence>
<dbReference type="EMBL" id="CP006764">
    <property type="protein sequence ID" value="AIT60194.1"/>
    <property type="molecule type" value="Genomic_DNA"/>
</dbReference>
<evidence type="ECO:0000313" key="3">
    <source>
        <dbReference type="Proteomes" id="UP000029914"/>
    </source>
</evidence>
<dbReference type="STRING" id="558173.CDOO_02185"/>